<dbReference type="Proteomes" id="UP000828048">
    <property type="component" value="Chromosome 12"/>
</dbReference>
<accession>A0ACB7ZBN2</accession>
<protein>
    <submittedName>
        <fullName evidence="1">Uncharacterized protein</fullName>
    </submittedName>
</protein>
<gene>
    <name evidence="1" type="ORF">Vadar_012234</name>
</gene>
<keyword evidence="2" id="KW-1185">Reference proteome</keyword>
<proteinExistence type="predicted"/>
<sequence>MDWSSCVLDVSSDDGGDDDDFDWVSEILEEAERKRIDDSDDVVGVLNSSLDDDDDDCVVLDGDPEEPHVIENNAGGESDDLLVVGEKGQIACRDYPHSRHLCANFPFISTPHERHCNQCHCFVCDTLAPCVHWGNGTSSIDHCHGNDKDEFWISQRQHFKQGDKAPVLPVHKLLDTSLFALPQQNQCPPLTELPRNPGAHNQTFRPTTIRACSASTNFGIPNITNQGRGQQYASILSGNKFQPHLVAQHLLSAGKDFIQRNRRHNSGNVGPHVINSPRLFKRAGSRVASATYQTGYPSFHKDLLTQYWGTASGAAASNDKNPPRWQDIPNRKSSIPNAYRPSSHPNVGSVCVNSVPSQTQVYSQPIPALNDWQVGLQQVNGDFSALHPSFSDVVTSSIPPGHSNKKYLPDKSQVQSAEFDPQIPVNTNPGSLDFLTDGWMLENQSALGALEKFLLD</sequence>
<reference evidence="1 2" key="1">
    <citation type="journal article" date="2021" name="Hortic Res">
        <title>High-quality reference genome and annotation aids understanding of berry development for evergreen blueberry (Vaccinium darrowii).</title>
        <authorList>
            <person name="Yu J."/>
            <person name="Hulse-Kemp A.M."/>
            <person name="Babiker E."/>
            <person name="Staton M."/>
        </authorList>
    </citation>
    <scope>NUCLEOTIDE SEQUENCE [LARGE SCALE GENOMIC DNA]</scope>
    <source>
        <strain evidence="2">cv. NJ 8807/NJ 8810</strain>
        <tissue evidence="1">Young leaf</tissue>
    </source>
</reference>
<evidence type="ECO:0000313" key="2">
    <source>
        <dbReference type="Proteomes" id="UP000828048"/>
    </source>
</evidence>
<dbReference type="EMBL" id="CM037162">
    <property type="protein sequence ID" value="KAH7863017.1"/>
    <property type="molecule type" value="Genomic_DNA"/>
</dbReference>
<organism evidence="1 2">
    <name type="scientific">Vaccinium darrowii</name>
    <dbReference type="NCBI Taxonomy" id="229202"/>
    <lineage>
        <taxon>Eukaryota</taxon>
        <taxon>Viridiplantae</taxon>
        <taxon>Streptophyta</taxon>
        <taxon>Embryophyta</taxon>
        <taxon>Tracheophyta</taxon>
        <taxon>Spermatophyta</taxon>
        <taxon>Magnoliopsida</taxon>
        <taxon>eudicotyledons</taxon>
        <taxon>Gunneridae</taxon>
        <taxon>Pentapetalae</taxon>
        <taxon>asterids</taxon>
        <taxon>Ericales</taxon>
        <taxon>Ericaceae</taxon>
        <taxon>Vaccinioideae</taxon>
        <taxon>Vaccinieae</taxon>
        <taxon>Vaccinium</taxon>
    </lineage>
</organism>
<name>A0ACB7ZBN2_9ERIC</name>
<comment type="caution">
    <text evidence="1">The sequence shown here is derived from an EMBL/GenBank/DDBJ whole genome shotgun (WGS) entry which is preliminary data.</text>
</comment>
<evidence type="ECO:0000313" key="1">
    <source>
        <dbReference type="EMBL" id="KAH7863017.1"/>
    </source>
</evidence>